<evidence type="ECO:0008006" key="3">
    <source>
        <dbReference type="Google" id="ProtNLM"/>
    </source>
</evidence>
<gene>
    <name evidence="1" type="ORF">KQX54_015169</name>
</gene>
<dbReference type="AlphaFoldDB" id="A0AAV7I0I2"/>
<evidence type="ECO:0000313" key="1">
    <source>
        <dbReference type="EMBL" id="KAH0540263.1"/>
    </source>
</evidence>
<protein>
    <recommendedName>
        <fullName evidence="3">Regulatory protein zeste</fullName>
    </recommendedName>
</protein>
<organism evidence="1 2">
    <name type="scientific">Cotesia glomerata</name>
    <name type="common">Lepidopteran parasitic wasp</name>
    <name type="synonym">Apanteles glomeratus</name>
    <dbReference type="NCBI Taxonomy" id="32391"/>
    <lineage>
        <taxon>Eukaryota</taxon>
        <taxon>Metazoa</taxon>
        <taxon>Ecdysozoa</taxon>
        <taxon>Arthropoda</taxon>
        <taxon>Hexapoda</taxon>
        <taxon>Insecta</taxon>
        <taxon>Pterygota</taxon>
        <taxon>Neoptera</taxon>
        <taxon>Endopterygota</taxon>
        <taxon>Hymenoptera</taxon>
        <taxon>Apocrita</taxon>
        <taxon>Ichneumonoidea</taxon>
        <taxon>Braconidae</taxon>
        <taxon>Microgastrinae</taxon>
        <taxon>Cotesia</taxon>
    </lineage>
</organism>
<feature type="non-terminal residue" evidence="1">
    <location>
        <position position="1"/>
    </location>
</feature>
<evidence type="ECO:0000313" key="2">
    <source>
        <dbReference type="Proteomes" id="UP000826195"/>
    </source>
</evidence>
<sequence>LKSSISSKKRKLVHEMINKIQLSQGVNSSKTHMTKMKNKWADCSTVVSAQPTLKRV</sequence>
<proteinExistence type="predicted"/>
<keyword evidence="2" id="KW-1185">Reference proteome</keyword>
<dbReference type="Proteomes" id="UP000826195">
    <property type="component" value="Unassembled WGS sequence"/>
</dbReference>
<dbReference type="EMBL" id="JAHXZJ010002609">
    <property type="protein sequence ID" value="KAH0540263.1"/>
    <property type="molecule type" value="Genomic_DNA"/>
</dbReference>
<name>A0AAV7I0I2_COTGL</name>
<accession>A0AAV7I0I2</accession>
<reference evidence="1 2" key="1">
    <citation type="journal article" date="2021" name="J. Hered.">
        <title>A chromosome-level genome assembly of the parasitoid wasp, Cotesia glomerata (Hymenoptera: Braconidae).</title>
        <authorList>
            <person name="Pinto B.J."/>
            <person name="Weis J.J."/>
            <person name="Gamble T."/>
            <person name="Ode P.J."/>
            <person name="Paul R."/>
            <person name="Zaspel J.M."/>
        </authorList>
    </citation>
    <scope>NUCLEOTIDE SEQUENCE [LARGE SCALE GENOMIC DNA]</scope>
    <source>
        <strain evidence="1">CgM1</strain>
    </source>
</reference>
<comment type="caution">
    <text evidence="1">The sequence shown here is derived from an EMBL/GenBank/DDBJ whole genome shotgun (WGS) entry which is preliminary data.</text>
</comment>